<dbReference type="RefSeq" id="WP_066323460.1">
    <property type="nucleotide sequence ID" value="NZ_CP015438.1"/>
</dbReference>
<organism evidence="1 2">
    <name type="scientific">Anoxybacteroides amylolyticum</name>
    <dbReference type="NCBI Taxonomy" id="294699"/>
    <lineage>
        <taxon>Bacteria</taxon>
        <taxon>Bacillati</taxon>
        <taxon>Bacillota</taxon>
        <taxon>Bacilli</taxon>
        <taxon>Bacillales</taxon>
        <taxon>Anoxybacillaceae</taxon>
        <taxon>Anoxybacteroides</taxon>
    </lineage>
</organism>
<evidence type="ECO:0000313" key="2">
    <source>
        <dbReference type="Proteomes" id="UP000076865"/>
    </source>
</evidence>
<dbReference type="Pfam" id="PF11256">
    <property type="entry name" value="SAV0927-like"/>
    <property type="match status" value="1"/>
</dbReference>
<dbReference type="OrthoDB" id="2353476at2"/>
<evidence type="ECO:0008006" key="3">
    <source>
        <dbReference type="Google" id="ProtNLM"/>
    </source>
</evidence>
<dbReference type="InterPro" id="IPR021415">
    <property type="entry name" value="SAV0927-like"/>
</dbReference>
<accession>A0A160F5U7</accession>
<protein>
    <recommendedName>
        <fullName evidence="3">DUF3055 domain-containing protein</fullName>
    </recommendedName>
</protein>
<dbReference type="KEGG" id="aamy:GFC30_1360"/>
<dbReference type="Proteomes" id="UP000076865">
    <property type="component" value="Chromosome"/>
</dbReference>
<keyword evidence="2" id="KW-1185">Reference proteome</keyword>
<proteinExistence type="predicted"/>
<dbReference type="EMBL" id="CP015438">
    <property type="protein sequence ID" value="ANB61143.1"/>
    <property type="molecule type" value="Genomic_DNA"/>
</dbReference>
<evidence type="ECO:0000313" key="1">
    <source>
        <dbReference type="EMBL" id="ANB61143.1"/>
    </source>
</evidence>
<gene>
    <name evidence="1" type="ORF">GFC30_1360</name>
</gene>
<dbReference type="PATRIC" id="fig|294699.3.peg.1380"/>
<reference evidence="1 2" key="1">
    <citation type="journal article" date="2006" name="Syst. Appl. Microbiol.">
        <title>Anoxybacillus amylolyticus sp. nov., a thermophilic amylase producing bacterium isolated from Mount Rittmann (Antarctica).</title>
        <authorList>
            <person name="Poli A."/>
            <person name="Esposito E."/>
            <person name="Lama L."/>
            <person name="Orlando P."/>
            <person name="Nicolaus G."/>
            <person name="de Appolonia F."/>
            <person name="Gambacorta A."/>
            <person name="Nicolaus B."/>
        </authorList>
    </citation>
    <scope>NUCLEOTIDE SEQUENCE [LARGE SCALE GENOMIC DNA]</scope>
    <source>
        <strain evidence="1 2">DSM 15939</strain>
    </source>
</reference>
<name>A0A160F5U7_9BACL</name>
<dbReference type="AlphaFoldDB" id="A0A160F5U7"/>
<sequence>MNLFEKLYDEYEKVKVRFVGFTTKDTRYDFGIVYTNMFFGKPLVICMQTGRSTLLDPKDVENHEYLQRIFRIDTAEQAADLAEFFSDVLPATALYPEYDY</sequence>